<dbReference type="Pfam" id="PF13855">
    <property type="entry name" value="LRR_8"/>
    <property type="match status" value="1"/>
</dbReference>
<proteinExistence type="inferred from homology"/>
<keyword evidence="6" id="KW-1185">Reference proteome</keyword>
<dbReference type="SMART" id="SM00369">
    <property type="entry name" value="LRR_TYP"/>
    <property type="match status" value="3"/>
</dbReference>
<dbReference type="PROSITE" id="PS51450">
    <property type="entry name" value="LRR"/>
    <property type="match status" value="1"/>
</dbReference>
<keyword evidence="1" id="KW-0433">Leucine-rich repeat</keyword>
<evidence type="ECO:0000256" key="2">
    <source>
        <dbReference type="ARBA" id="ARBA00022737"/>
    </source>
</evidence>
<dbReference type="PANTHER" id="PTHR48051:SF54">
    <property type="entry name" value="LEUCINE-RICH REPEAT-CONTAINING PROTEIN"/>
    <property type="match status" value="1"/>
</dbReference>
<dbReference type="PANTHER" id="PTHR48051">
    <property type="match status" value="1"/>
</dbReference>
<dbReference type="FunFam" id="3.80.10.10:FF:000748">
    <property type="entry name" value="Leucine-rich repeat-containing protein 40"/>
    <property type="match status" value="1"/>
</dbReference>
<evidence type="ECO:0000256" key="3">
    <source>
        <dbReference type="ARBA" id="ARBA00023786"/>
    </source>
</evidence>
<evidence type="ECO:0000256" key="4">
    <source>
        <dbReference type="ARBA" id="ARBA00037519"/>
    </source>
</evidence>
<dbReference type="Gene3D" id="3.80.10.10">
    <property type="entry name" value="Ribonuclease Inhibitor"/>
    <property type="match status" value="1"/>
</dbReference>
<evidence type="ECO:0000313" key="5">
    <source>
        <dbReference type="EMBL" id="ONK68708.1"/>
    </source>
</evidence>
<reference evidence="6" key="1">
    <citation type="journal article" date="2017" name="Nat. Commun.">
        <title>The asparagus genome sheds light on the origin and evolution of a young Y chromosome.</title>
        <authorList>
            <person name="Harkess A."/>
            <person name="Zhou J."/>
            <person name="Xu C."/>
            <person name="Bowers J.E."/>
            <person name="Van der Hulst R."/>
            <person name="Ayyampalayam S."/>
            <person name="Mercati F."/>
            <person name="Riccardi P."/>
            <person name="McKain M.R."/>
            <person name="Kakrana A."/>
            <person name="Tang H."/>
            <person name="Ray J."/>
            <person name="Groenendijk J."/>
            <person name="Arikit S."/>
            <person name="Mathioni S.M."/>
            <person name="Nakano M."/>
            <person name="Shan H."/>
            <person name="Telgmann-Rauber A."/>
            <person name="Kanno A."/>
            <person name="Yue Z."/>
            <person name="Chen H."/>
            <person name="Li W."/>
            <person name="Chen Y."/>
            <person name="Xu X."/>
            <person name="Zhang Y."/>
            <person name="Luo S."/>
            <person name="Chen H."/>
            <person name="Gao J."/>
            <person name="Mao Z."/>
            <person name="Pires J.C."/>
            <person name="Luo M."/>
            <person name="Kudrna D."/>
            <person name="Wing R.A."/>
            <person name="Meyers B.C."/>
            <person name="Yi K."/>
            <person name="Kong H."/>
            <person name="Lavrijsen P."/>
            <person name="Sunseri F."/>
            <person name="Falavigna A."/>
            <person name="Ye Y."/>
            <person name="Leebens-Mack J.H."/>
            <person name="Chen G."/>
        </authorList>
    </citation>
    <scope>NUCLEOTIDE SEQUENCE [LARGE SCALE GENOMIC DNA]</scope>
    <source>
        <strain evidence="6">cv. DH0086</strain>
    </source>
</reference>
<dbReference type="Gramene" id="ONK68708">
    <property type="protein sequence ID" value="ONK68708"/>
    <property type="gene ID" value="A4U43_C05F15080"/>
</dbReference>
<evidence type="ECO:0000313" key="6">
    <source>
        <dbReference type="Proteomes" id="UP000243459"/>
    </source>
</evidence>
<gene>
    <name evidence="5" type="ORF">A4U43_C05F15080</name>
</gene>
<dbReference type="OMA" id="LNCNRFR"/>
<dbReference type="Proteomes" id="UP000243459">
    <property type="component" value="Chromosome 5"/>
</dbReference>
<name>A0A5P1ERR1_ASPOF</name>
<keyword evidence="2" id="KW-0677">Repeat</keyword>
<evidence type="ECO:0000256" key="1">
    <source>
        <dbReference type="ARBA" id="ARBA00022614"/>
    </source>
</evidence>
<dbReference type="InterPro" id="IPR001611">
    <property type="entry name" value="Leu-rich_rpt"/>
</dbReference>
<comment type="function">
    <text evidence="4">Leucine-rich repeat protein that likely mediates protein interactions, possibly in the context of signal transduction.</text>
</comment>
<protein>
    <submittedName>
        <fullName evidence="5">Uncharacterized protein</fullName>
    </submittedName>
</protein>
<dbReference type="InterPro" id="IPR003591">
    <property type="entry name" value="Leu-rich_rpt_typical-subtyp"/>
</dbReference>
<dbReference type="AlphaFoldDB" id="A0A5P1ERR1"/>
<dbReference type="SUPFAM" id="SSF52058">
    <property type="entry name" value="L domain-like"/>
    <property type="match status" value="1"/>
</dbReference>
<dbReference type="InterPro" id="IPR050216">
    <property type="entry name" value="LRR_domain-containing"/>
</dbReference>
<sequence>MSSLTKLKEVDVSFNELESVPESLCFATALVKLNIGNNFANLLYLPRSIGNLEMLEELDMSNNQIRILPDSFCMLSKLRVLHAEENPLEVPPRHIAEKGAQAVVQYMAELVAKRDVKPSAKTKKAWCQTCFFSRPNKRKSEGWDYVT</sequence>
<dbReference type="EMBL" id="CM007385">
    <property type="protein sequence ID" value="ONK68708.1"/>
    <property type="molecule type" value="Genomic_DNA"/>
</dbReference>
<organism evidence="5 6">
    <name type="scientific">Asparagus officinalis</name>
    <name type="common">Garden asparagus</name>
    <dbReference type="NCBI Taxonomy" id="4686"/>
    <lineage>
        <taxon>Eukaryota</taxon>
        <taxon>Viridiplantae</taxon>
        <taxon>Streptophyta</taxon>
        <taxon>Embryophyta</taxon>
        <taxon>Tracheophyta</taxon>
        <taxon>Spermatophyta</taxon>
        <taxon>Magnoliopsida</taxon>
        <taxon>Liliopsida</taxon>
        <taxon>Asparagales</taxon>
        <taxon>Asparagaceae</taxon>
        <taxon>Asparagoideae</taxon>
        <taxon>Asparagus</taxon>
    </lineage>
</organism>
<dbReference type="GO" id="GO:0005737">
    <property type="term" value="C:cytoplasm"/>
    <property type="evidence" value="ECO:0007669"/>
    <property type="project" value="TreeGrafter"/>
</dbReference>
<dbReference type="InterPro" id="IPR032675">
    <property type="entry name" value="LRR_dom_sf"/>
</dbReference>
<accession>A0A5P1ERR1</accession>
<comment type="similarity">
    <text evidence="3">Belongs to the SHOC2 family.</text>
</comment>